<name>J9G1A6_9ZZZZ</name>
<organism evidence="1">
    <name type="scientific">gut metagenome</name>
    <dbReference type="NCBI Taxonomy" id="749906"/>
    <lineage>
        <taxon>unclassified sequences</taxon>
        <taxon>metagenomes</taxon>
        <taxon>organismal metagenomes</taxon>
    </lineage>
</organism>
<proteinExistence type="predicted"/>
<dbReference type="EMBL" id="AMCI01005722">
    <property type="protein sequence ID" value="EJW95572.1"/>
    <property type="molecule type" value="Genomic_DNA"/>
</dbReference>
<comment type="caution">
    <text evidence="1">The sequence shown here is derived from an EMBL/GenBank/DDBJ whole genome shotgun (WGS) entry which is preliminary data.</text>
</comment>
<sequence>MTEATSVVKGSELEKHPITILQNAFTSTVTGVATYEAQSEPGWSETEMYIRGVRTMNFAA</sequence>
<feature type="non-terminal residue" evidence="1">
    <location>
        <position position="60"/>
    </location>
</feature>
<evidence type="ECO:0000313" key="1">
    <source>
        <dbReference type="EMBL" id="EJW95572.1"/>
    </source>
</evidence>
<reference evidence="1" key="1">
    <citation type="journal article" date="2012" name="PLoS ONE">
        <title>Gene sets for utilization of primary and secondary nutrition supplies in the distal gut of endangered iberian lynx.</title>
        <authorList>
            <person name="Alcaide M."/>
            <person name="Messina E."/>
            <person name="Richter M."/>
            <person name="Bargiela R."/>
            <person name="Peplies J."/>
            <person name="Huws S.A."/>
            <person name="Newbold C.J."/>
            <person name="Golyshin P.N."/>
            <person name="Simon M.A."/>
            <person name="Lopez G."/>
            <person name="Yakimov M.M."/>
            <person name="Ferrer M."/>
        </authorList>
    </citation>
    <scope>NUCLEOTIDE SEQUENCE</scope>
</reference>
<dbReference type="AlphaFoldDB" id="J9G1A6"/>
<protein>
    <submittedName>
        <fullName evidence="1">Uncharacterized protein</fullName>
    </submittedName>
</protein>
<gene>
    <name evidence="1" type="ORF">EVA_16322</name>
</gene>
<accession>J9G1A6</accession>